<feature type="non-terminal residue" evidence="2">
    <location>
        <position position="1"/>
    </location>
</feature>
<keyword evidence="3" id="KW-1185">Reference proteome</keyword>
<dbReference type="AlphaFoldDB" id="A0A9D4U7I8"/>
<evidence type="ECO:0000313" key="2">
    <source>
        <dbReference type="EMBL" id="KAI5061771.1"/>
    </source>
</evidence>
<gene>
    <name evidence="2" type="ORF">GOP47_0024276</name>
</gene>
<evidence type="ECO:0000256" key="1">
    <source>
        <dbReference type="SAM" id="MobiDB-lite"/>
    </source>
</evidence>
<name>A0A9D4U7I8_ADICA</name>
<comment type="caution">
    <text evidence="2">The sequence shown here is derived from an EMBL/GenBank/DDBJ whole genome shotgun (WGS) entry which is preliminary data.</text>
</comment>
<dbReference type="EMBL" id="JABFUD020000023">
    <property type="protein sequence ID" value="KAI5061771.1"/>
    <property type="molecule type" value="Genomic_DNA"/>
</dbReference>
<proteinExistence type="predicted"/>
<feature type="compositionally biased region" description="Basic and acidic residues" evidence="1">
    <location>
        <begin position="102"/>
        <end position="120"/>
    </location>
</feature>
<reference evidence="2" key="1">
    <citation type="submission" date="2021-01" db="EMBL/GenBank/DDBJ databases">
        <title>Adiantum capillus-veneris genome.</title>
        <authorList>
            <person name="Fang Y."/>
            <person name="Liao Q."/>
        </authorList>
    </citation>
    <scope>NUCLEOTIDE SEQUENCE</scope>
    <source>
        <strain evidence="2">H3</strain>
        <tissue evidence="2">Leaf</tissue>
    </source>
</reference>
<protein>
    <submittedName>
        <fullName evidence="2">Uncharacterized protein</fullName>
    </submittedName>
</protein>
<sequence length="133" mass="15041">KRASSSPPSLAFLGLSNTCTQELLLHPVKYSANYSSSPPPPPLPGAYYSSLVSKRLEGAHPEYAQQCCEWVGGRRESKCVCVCVRERERERQKRERVVCNLSDRARESGGRERERERSQKLQETCMGILRDSP</sequence>
<evidence type="ECO:0000313" key="3">
    <source>
        <dbReference type="Proteomes" id="UP000886520"/>
    </source>
</evidence>
<organism evidence="2 3">
    <name type="scientific">Adiantum capillus-veneris</name>
    <name type="common">Maidenhair fern</name>
    <dbReference type="NCBI Taxonomy" id="13818"/>
    <lineage>
        <taxon>Eukaryota</taxon>
        <taxon>Viridiplantae</taxon>
        <taxon>Streptophyta</taxon>
        <taxon>Embryophyta</taxon>
        <taxon>Tracheophyta</taxon>
        <taxon>Polypodiopsida</taxon>
        <taxon>Polypodiidae</taxon>
        <taxon>Polypodiales</taxon>
        <taxon>Pteridineae</taxon>
        <taxon>Pteridaceae</taxon>
        <taxon>Vittarioideae</taxon>
        <taxon>Adiantum</taxon>
    </lineage>
</organism>
<accession>A0A9D4U7I8</accession>
<feature type="region of interest" description="Disordered" evidence="1">
    <location>
        <begin position="102"/>
        <end position="133"/>
    </location>
</feature>
<dbReference type="Proteomes" id="UP000886520">
    <property type="component" value="Chromosome 23"/>
</dbReference>